<accession>A0AAJ7W6J9</accession>
<dbReference type="AlphaFoldDB" id="A0AAJ7W6J9"/>
<evidence type="ECO:0000256" key="1">
    <source>
        <dbReference type="SAM" id="Phobius"/>
    </source>
</evidence>
<name>A0AAJ7W6J9_CEPCN</name>
<sequence>MVVECTSKIVYQLLLSSVILYNVVFCELYTRYPLESEKICHPLARKGKIVAPTSTFNLNHSKTAIIVKPGHMFDSWIVTADKYCKFTVETRKGVQLFAVIQKMSFRRNGTKCLDYLKFKRRDGYESEEFCGQFDWRSARSFTSPETESSEENEDSGSYAIFDVKGKIQTKIFISKEPLQKDETLDLSIVYTPYTDCEKVDSEEFLPVRERTCIWKDFFCDGYLNCAFDNCVAEESECPGIIVSNGTGTKVTVGAVTTIFLCFLIFVVCLWICRRHKKLCWSPDCAGPITGNDNTPQLERQMNRTVDSPVPSAPMLEVVVPAPVLDKDLPPSYDSLFPNQLNSTTTQ</sequence>
<reference evidence="3 4" key="1">
    <citation type="submission" date="2025-04" db="UniProtKB">
        <authorList>
            <consortium name="RefSeq"/>
        </authorList>
    </citation>
    <scope>IDENTIFICATION</scope>
</reference>
<dbReference type="Proteomes" id="UP000694920">
    <property type="component" value="Unplaced"/>
</dbReference>
<keyword evidence="1" id="KW-1133">Transmembrane helix</keyword>
<gene>
    <name evidence="3 4 5 6" type="primary">LOC107272658</name>
</gene>
<dbReference type="RefSeq" id="XP_024945727.1">
    <property type="nucleotide sequence ID" value="XM_025089959.1"/>
</dbReference>
<dbReference type="GeneID" id="107272658"/>
<keyword evidence="2" id="KW-1185">Reference proteome</keyword>
<evidence type="ECO:0000313" key="2">
    <source>
        <dbReference type="Proteomes" id="UP000694920"/>
    </source>
</evidence>
<keyword evidence="1" id="KW-0812">Transmembrane</keyword>
<evidence type="ECO:0000313" key="5">
    <source>
        <dbReference type="RefSeq" id="XP_024945726.1"/>
    </source>
</evidence>
<dbReference type="RefSeq" id="XP_015605515.1">
    <property type="nucleotide sequence ID" value="XM_015750029.2"/>
</dbReference>
<proteinExistence type="predicted"/>
<dbReference type="RefSeq" id="XP_024945726.1">
    <property type="nucleotide sequence ID" value="XM_025089958.1"/>
</dbReference>
<evidence type="ECO:0000313" key="6">
    <source>
        <dbReference type="RefSeq" id="XP_024945727.1"/>
    </source>
</evidence>
<dbReference type="RefSeq" id="XP_015605513.1">
    <property type="nucleotide sequence ID" value="XM_015750027.2"/>
</dbReference>
<evidence type="ECO:0000313" key="3">
    <source>
        <dbReference type="RefSeq" id="XP_015605513.1"/>
    </source>
</evidence>
<evidence type="ECO:0000313" key="4">
    <source>
        <dbReference type="RefSeq" id="XP_015605515.1"/>
    </source>
</evidence>
<keyword evidence="1" id="KW-0472">Membrane</keyword>
<feature type="transmembrane region" description="Helical" evidence="1">
    <location>
        <begin position="250"/>
        <end position="272"/>
    </location>
</feature>
<organism evidence="2 6">
    <name type="scientific">Cephus cinctus</name>
    <name type="common">Wheat stem sawfly</name>
    <dbReference type="NCBI Taxonomy" id="211228"/>
    <lineage>
        <taxon>Eukaryota</taxon>
        <taxon>Metazoa</taxon>
        <taxon>Ecdysozoa</taxon>
        <taxon>Arthropoda</taxon>
        <taxon>Hexapoda</taxon>
        <taxon>Insecta</taxon>
        <taxon>Pterygota</taxon>
        <taxon>Neoptera</taxon>
        <taxon>Endopterygota</taxon>
        <taxon>Hymenoptera</taxon>
        <taxon>Cephoidea</taxon>
        <taxon>Cephidae</taxon>
        <taxon>Cephus</taxon>
    </lineage>
</organism>
<dbReference type="KEGG" id="ccin:107272658"/>
<protein>
    <submittedName>
        <fullName evidence="3 4">Uncharacterized protein LOC107272658 isoform X1</fullName>
    </submittedName>
</protein>